<dbReference type="Gene3D" id="2.60.40.10">
    <property type="entry name" value="Immunoglobulins"/>
    <property type="match status" value="2"/>
</dbReference>
<dbReference type="PROSITE" id="PS50835">
    <property type="entry name" value="IG_LIKE"/>
    <property type="match status" value="2"/>
</dbReference>
<protein>
    <submittedName>
        <fullName evidence="3">Uncharacterized protein, isoform D</fullName>
    </submittedName>
</protein>
<organism evidence="3 4">
    <name type="scientific">Drosophila yakuba</name>
    <name type="common">Fruit fly</name>
    <dbReference type="NCBI Taxonomy" id="7245"/>
    <lineage>
        <taxon>Eukaryota</taxon>
        <taxon>Metazoa</taxon>
        <taxon>Ecdysozoa</taxon>
        <taxon>Arthropoda</taxon>
        <taxon>Hexapoda</taxon>
        <taxon>Insecta</taxon>
        <taxon>Pterygota</taxon>
        <taxon>Neoptera</taxon>
        <taxon>Endopterygota</taxon>
        <taxon>Diptera</taxon>
        <taxon>Brachycera</taxon>
        <taxon>Muscomorpha</taxon>
        <taxon>Ephydroidea</taxon>
        <taxon>Drosophilidae</taxon>
        <taxon>Drosophila</taxon>
        <taxon>Sophophora</taxon>
    </lineage>
</organism>
<dbReference type="InterPro" id="IPR007110">
    <property type="entry name" value="Ig-like_dom"/>
</dbReference>
<dbReference type="FunFam" id="2.60.40.10:FF:001026">
    <property type="entry name" value="Uncharacterized protein, isoform B"/>
    <property type="match status" value="1"/>
</dbReference>
<dbReference type="OrthoDB" id="8049355at2759"/>
<dbReference type="InterPro" id="IPR003598">
    <property type="entry name" value="Ig_sub2"/>
</dbReference>
<feature type="domain" description="Ig-like" evidence="2">
    <location>
        <begin position="387"/>
        <end position="496"/>
    </location>
</feature>
<reference evidence="3 4" key="2">
    <citation type="journal article" date="2007" name="PLoS Biol.">
        <title>Principles of genome evolution in the Drosophila melanogaster species group.</title>
        <authorList>
            <person name="Ranz J.M."/>
            <person name="Maurin D."/>
            <person name="Chan Y.S."/>
            <person name="von Grotthuss M."/>
            <person name="Hillier L.W."/>
            <person name="Roote J."/>
            <person name="Ashburner M."/>
            <person name="Bergman C.M."/>
        </authorList>
    </citation>
    <scope>NUCLEOTIDE SEQUENCE [LARGE SCALE GENOMIC DNA]</scope>
    <source>
        <strain evidence="4">Tai18E2 / Tucson 14021-0261.01</strain>
    </source>
</reference>
<dbReference type="AlphaFoldDB" id="A0A0R1E4Q0"/>
<evidence type="ECO:0000313" key="3">
    <source>
        <dbReference type="EMBL" id="KRK02658.1"/>
    </source>
</evidence>
<keyword evidence="4" id="KW-1185">Reference proteome</keyword>
<dbReference type="InterPro" id="IPR037448">
    <property type="entry name" value="Zig-8"/>
</dbReference>
<evidence type="ECO:0000313" key="4">
    <source>
        <dbReference type="Proteomes" id="UP000002282"/>
    </source>
</evidence>
<dbReference type="InterPro" id="IPR003599">
    <property type="entry name" value="Ig_sub"/>
</dbReference>
<dbReference type="PANTHER" id="PTHR23279:SF21">
    <property type="entry name" value="DEFECTIVE PROBOSCIS EXTENSION RESPONSE 11, ISOFORM B-RELATED"/>
    <property type="match status" value="1"/>
</dbReference>
<dbReference type="SMART" id="SM00408">
    <property type="entry name" value="IGc2"/>
    <property type="match status" value="2"/>
</dbReference>
<dbReference type="SMART" id="SM00409">
    <property type="entry name" value="IG"/>
    <property type="match status" value="2"/>
</dbReference>
<dbReference type="Pfam" id="PF13927">
    <property type="entry name" value="Ig_3"/>
    <property type="match status" value="1"/>
</dbReference>
<dbReference type="GO" id="GO:0050808">
    <property type="term" value="P:synapse organization"/>
    <property type="evidence" value="ECO:0007669"/>
    <property type="project" value="EnsemblMetazoa"/>
</dbReference>
<dbReference type="SUPFAM" id="SSF48726">
    <property type="entry name" value="Immunoglobulin"/>
    <property type="match status" value="2"/>
</dbReference>
<dbReference type="Proteomes" id="UP000002282">
    <property type="component" value="Chromosome 3R"/>
</dbReference>
<evidence type="ECO:0000259" key="2">
    <source>
        <dbReference type="PROSITE" id="PS50835"/>
    </source>
</evidence>
<evidence type="ECO:0000256" key="1">
    <source>
        <dbReference type="SAM" id="MobiDB-lite"/>
    </source>
</evidence>
<dbReference type="InterPro" id="IPR036179">
    <property type="entry name" value="Ig-like_dom_sf"/>
</dbReference>
<feature type="domain" description="Ig-like" evidence="2">
    <location>
        <begin position="245"/>
        <end position="381"/>
    </location>
</feature>
<dbReference type="GO" id="GO:0032589">
    <property type="term" value="C:neuron projection membrane"/>
    <property type="evidence" value="ECO:0007669"/>
    <property type="project" value="TreeGrafter"/>
</dbReference>
<feature type="region of interest" description="Disordered" evidence="1">
    <location>
        <begin position="141"/>
        <end position="162"/>
    </location>
</feature>
<dbReference type="EMBL" id="CM000160">
    <property type="protein sequence ID" value="KRK02658.1"/>
    <property type="molecule type" value="Genomic_DNA"/>
</dbReference>
<accession>A0A0R1E4Q0</accession>
<gene>
    <name evidence="3" type="primary">Dyak\GE25452</name>
    <name evidence="3" type="synonym">dyak_GLEANR_9081</name>
    <name evidence="3" type="synonym">GE25452</name>
    <name evidence="3" type="ORF">Dyak_GE25452</name>
</gene>
<dbReference type="KEGG" id="dya:Dyak_GE25452"/>
<proteinExistence type="predicted"/>
<name>A0A0R1E4Q0_DROYA</name>
<reference evidence="3 4" key="1">
    <citation type="journal article" date="2007" name="Nature">
        <title>Evolution of genes and genomes on the Drosophila phylogeny.</title>
        <authorList>
            <consortium name="Drosophila 12 Genomes Consortium"/>
            <person name="Clark A.G."/>
            <person name="Eisen M.B."/>
            <person name="Smith D.R."/>
            <person name="Bergman C.M."/>
            <person name="Oliver B."/>
            <person name="Markow T.A."/>
            <person name="Kaufman T.C."/>
            <person name="Kellis M."/>
            <person name="Gelbart W."/>
            <person name="Iyer V.N."/>
            <person name="Pollard D.A."/>
            <person name="Sackton T.B."/>
            <person name="Larracuente A.M."/>
            <person name="Singh N.D."/>
            <person name="Abad J.P."/>
            <person name="Abt D.N."/>
            <person name="Adryan B."/>
            <person name="Aguade M."/>
            <person name="Akashi H."/>
            <person name="Anderson W.W."/>
            <person name="Aquadro C.F."/>
            <person name="Ardell D.H."/>
            <person name="Arguello R."/>
            <person name="Artieri C.G."/>
            <person name="Barbash D.A."/>
            <person name="Barker D."/>
            <person name="Barsanti P."/>
            <person name="Batterham P."/>
            <person name="Batzoglou S."/>
            <person name="Begun D."/>
            <person name="Bhutkar A."/>
            <person name="Blanco E."/>
            <person name="Bosak S.A."/>
            <person name="Bradley R.K."/>
            <person name="Brand A.D."/>
            <person name="Brent M.R."/>
            <person name="Brooks A.N."/>
            <person name="Brown R.H."/>
            <person name="Butlin R.K."/>
            <person name="Caggese C."/>
            <person name="Calvi B.R."/>
            <person name="Bernardo de Carvalho A."/>
            <person name="Caspi A."/>
            <person name="Castrezana S."/>
            <person name="Celniker S.E."/>
            <person name="Chang J.L."/>
            <person name="Chapple C."/>
            <person name="Chatterji S."/>
            <person name="Chinwalla A."/>
            <person name="Civetta A."/>
            <person name="Clifton S.W."/>
            <person name="Comeron J.M."/>
            <person name="Costello J.C."/>
            <person name="Coyne J.A."/>
            <person name="Daub J."/>
            <person name="David R.G."/>
            <person name="Delcher A.L."/>
            <person name="Delehaunty K."/>
            <person name="Do C.B."/>
            <person name="Ebling H."/>
            <person name="Edwards K."/>
            <person name="Eickbush T."/>
            <person name="Evans J.D."/>
            <person name="Filipski A."/>
            <person name="Findeiss S."/>
            <person name="Freyhult E."/>
            <person name="Fulton L."/>
            <person name="Fulton R."/>
            <person name="Garcia A.C."/>
            <person name="Gardiner A."/>
            <person name="Garfield D.A."/>
            <person name="Garvin B.E."/>
            <person name="Gibson G."/>
            <person name="Gilbert D."/>
            <person name="Gnerre S."/>
            <person name="Godfrey J."/>
            <person name="Good R."/>
            <person name="Gotea V."/>
            <person name="Gravely B."/>
            <person name="Greenberg A.J."/>
            <person name="Griffiths-Jones S."/>
            <person name="Gross S."/>
            <person name="Guigo R."/>
            <person name="Gustafson E.A."/>
            <person name="Haerty W."/>
            <person name="Hahn M.W."/>
            <person name="Halligan D.L."/>
            <person name="Halpern A.L."/>
            <person name="Halter G.M."/>
            <person name="Han M.V."/>
            <person name="Heger A."/>
            <person name="Hillier L."/>
            <person name="Hinrichs A.S."/>
            <person name="Holmes I."/>
            <person name="Hoskins R.A."/>
            <person name="Hubisz M.J."/>
            <person name="Hultmark D."/>
            <person name="Huntley M.A."/>
            <person name="Jaffe D.B."/>
            <person name="Jagadeeshan S."/>
            <person name="Jeck W.R."/>
            <person name="Johnson J."/>
            <person name="Jones C.D."/>
            <person name="Jordan W.C."/>
            <person name="Karpen G.H."/>
            <person name="Kataoka E."/>
            <person name="Keightley P.D."/>
            <person name="Kheradpour P."/>
            <person name="Kirkness E.F."/>
            <person name="Koerich L.B."/>
            <person name="Kristiansen K."/>
            <person name="Kudrna D."/>
            <person name="Kulathinal R.J."/>
            <person name="Kumar S."/>
            <person name="Kwok R."/>
            <person name="Lander E."/>
            <person name="Langley C.H."/>
            <person name="Lapoint R."/>
            <person name="Lazzaro B.P."/>
            <person name="Lee S.J."/>
            <person name="Levesque L."/>
            <person name="Li R."/>
            <person name="Lin C.F."/>
            <person name="Lin M.F."/>
            <person name="Lindblad-Toh K."/>
            <person name="Llopart A."/>
            <person name="Long M."/>
            <person name="Low L."/>
            <person name="Lozovsky E."/>
            <person name="Lu J."/>
            <person name="Luo M."/>
            <person name="Machado C.A."/>
            <person name="Makalowski W."/>
            <person name="Marzo M."/>
            <person name="Matsuda M."/>
            <person name="Matzkin L."/>
            <person name="McAllister B."/>
            <person name="McBride C.S."/>
            <person name="McKernan B."/>
            <person name="McKernan K."/>
            <person name="Mendez-Lago M."/>
            <person name="Minx P."/>
            <person name="Mollenhauer M.U."/>
            <person name="Montooth K."/>
            <person name="Mount S.M."/>
            <person name="Mu X."/>
            <person name="Myers E."/>
            <person name="Negre B."/>
            <person name="Newfeld S."/>
            <person name="Nielsen R."/>
            <person name="Noor M.A."/>
            <person name="O'Grady P."/>
            <person name="Pachter L."/>
            <person name="Papaceit M."/>
            <person name="Parisi M.J."/>
            <person name="Parisi M."/>
            <person name="Parts L."/>
            <person name="Pedersen J.S."/>
            <person name="Pesole G."/>
            <person name="Phillippy A.M."/>
            <person name="Ponting C.P."/>
            <person name="Pop M."/>
            <person name="Porcelli D."/>
            <person name="Powell J.R."/>
            <person name="Prohaska S."/>
            <person name="Pruitt K."/>
            <person name="Puig M."/>
            <person name="Quesneville H."/>
            <person name="Ram K.R."/>
            <person name="Rand D."/>
            <person name="Rasmussen M.D."/>
            <person name="Reed L.K."/>
            <person name="Reenan R."/>
            <person name="Reily A."/>
            <person name="Remington K.A."/>
            <person name="Rieger T.T."/>
            <person name="Ritchie M.G."/>
            <person name="Robin C."/>
            <person name="Rogers Y.H."/>
            <person name="Rohde C."/>
            <person name="Rozas J."/>
            <person name="Rubenfield M.J."/>
            <person name="Ruiz A."/>
            <person name="Russo S."/>
            <person name="Salzberg S.L."/>
            <person name="Sanchez-Gracia A."/>
            <person name="Saranga D.J."/>
            <person name="Sato H."/>
            <person name="Schaeffer S.W."/>
            <person name="Schatz M.C."/>
            <person name="Schlenke T."/>
            <person name="Schwartz R."/>
            <person name="Segarra C."/>
            <person name="Singh R.S."/>
            <person name="Sirot L."/>
            <person name="Sirota M."/>
            <person name="Sisneros N.B."/>
            <person name="Smith C.D."/>
            <person name="Smith T.F."/>
            <person name="Spieth J."/>
            <person name="Stage D.E."/>
            <person name="Stark A."/>
            <person name="Stephan W."/>
            <person name="Strausberg R.L."/>
            <person name="Strempel S."/>
            <person name="Sturgill D."/>
            <person name="Sutton G."/>
            <person name="Sutton G.G."/>
            <person name="Tao W."/>
            <person name="Teichmann S."/>
            <person name="Tobari Y.N."/>
            <person name="Tomimura Y."/>
            <person name="Tsolas J.M."/>
            <person name="Valente V.L."/>
            <person name="Venter E."/>
            <person name="Venter J.C."/>
            <person name="Vicario S."/>
            <person name="Vieira F.G."/>
            <person name="Vilella A.J."/>
            <person name="Villasante A."/>
            <person name="Walenz B."/>
            <person name="Wang J."/>
            <person name="Wasserman M."/>
            <person name="Watts T."/>
            <person name="Wilson D."/>
            <person name="Wilson R.K."/>
            <person name="Wing R.A."/>
            <person name="Wolfner M.F."/>
            <person name="Wong A."/>
            <person name="Wong G.K."/>
            <person name="Wu C.I."/>
            <person name="Wu G."/>
            <person name="Yamamoto D."/>
            <person name="Yang H.P."/>
            <person name="Yang S.P."/>
            <person name="Yorke J.A."/>
            <person name="Yoshida K."/>
            <person name="Zdobnov E."/>
            <person name="Zhang P."/>
            <person name="Zhang Y."/>
            <person name="Zimin A.V."/>
            <person name="Baldwin J."/>
            <person name="Abdouelleil A."/>
            <person name="Abdulkadir J."/>
            <person name="Abebe A."/>
            <person name="Abera B."/>
            <person name="Abreu J."/>
            <person name="Acer S.C."/>
            <person name="Aftuck L."/>
            <person name="Alexander A."/>
            <person name="An P."/>
            <person name="Anderson E."/>
            <person name="Anderson S."/>
            <person name="Arachi H."/>
            <person name="Azer M."/>
            <person name="Bachantsang P."/>
            <person name="Barry A."/>
            <person name="Bayul T."/>
            <person name="Berlin A."/>
            <person name="Bessette D."/>
            <person name="Bloom T."/>
            <person name="Blye J."/>
            <person name="Boguslavskiy L."/>
            <person name="Bonnet C."/>
            <person name="Boukhgalter B."/>
            <person name="Bourzgui I."/>
            <person name="Brown A."/>
            <person name="Cahill P."/>
            <person name="Channer S."/>
            <person name="Cheshatsang Y."/>
            <person name="Chuda L."/>
            <person name="Citroen M."/>
            <person name="Collymore A."/>
            <person name="Cooke P."/>
            <person name="Costello M."/>
            <person name="D'Aco K."/>
            <person name="Daza R."/>
            <person name="De Haan G."/>
            <person name="DeGray S."/>
            <person name="DeMaso C."/>
            <person name="Dhargay N."/>
            <person name="Dooley K."/>
            <person name="Dooley E."/>
            <person name="Doricent M."/>
            <person name="Dorje P."/>
            <person name="Dorjee K."/>
            <person name="Dupes A."/>
            <person name="Elong R."/>
            <person name="Falk J."/>
            <person name="Farina A."/>
            <person name="Faro S."/>
            <person name="Ferguson D."/>
            <person name="Fisher S."/>
            <person name="Foley C.D."/>
            <person name="Franke A."/>
            <person name="Friedrich D."/>
            <person name="Gadbois L."/>
            <person name="Gearin G."/>
            <person name="Gearin C.R."/>
            <person name="Giannoukos G."/>
            <person name="Goode T."/>
            <person name="Graham J."/>
            <person name="Grandbois E."/>
            <person name="Grewal S."/>
            <person name="Gyaltsen K."/>
            <person name="Hafez N."/>
            <person name="Hagos B."/>
            <person name="Hall J."/>
            <person name="Henson C."/>
            <person name="Hollinger A."/>
            <person name="Honan T."/>
            <person name="Huard M.D."/>
            <person name="Hughes L."/>
            <person name="Hurhula B."/>
            <person name="Husby M.E."/>
            <person name="Kamat A."/>
            <person name="Kanga B."/>
            <person name="Kashin S."/>
            <person name="Khazanovich D."/>
            <person name="Kisner P."/>
            <person name="Lance K."/>
            <person name="Lara M."/>
            <person name="Lee W."/>
            <person name="Lennon N."/>
            <person name="Letendre F."/>
            <person name="LeVine R."/>
            <person name="Lipovsky A."/>
            <person name="Liu X."/>
            <person name="Liu J."/>
            <person name="Liu S."/>
            <person name="Lokyitsang T."/>
            <person name="Lokyitsang Y."/>
            <person name="Lubonja R."/>
            <person name="Lui A."/>
            <person name="MacDonald P."/>
            <person name="Magnisalis V."/>
            <person name="Maru K."/>
            <person name="Matthews C."/>
            <person name="McCusker W."/>
            <person name="McDonough S."/>
            <person name="Mehta T."/>
            <person name="Meldrim J."/>
            <person name="Meneus L."/>
            <person name="Mihai O."/>
            <person name="Mihalev A."/>
            <person name="Mihova T."/>
            <person name="Mittelman R."/>
            <person name="Mlenga V."/>
            <person name="Montmayeur A."/>
            <person name="Mulrain L."/>
            <person name="Navidi A."/>
            <person name="Naylor J."/>
            <person name="Negash T."/>
            <person name="Nguyen T."/>
            <person name="Nguyen N."/>
            <person name="Nicol R."/>
            <person name="Norbu C."/>
            <person name="Norbu N."/>
            <person name="Novod N."/>
            <person name="O'Neill B."/>
            <person name="Osman S."/>
            <person name="Markiewicz E."/>
            <person name="Oyono O.L."/>
            <person name="Patti C."/>
            <person name="Phunkhang P."/>
            <person name="Pierre F."/>
            <person name="Priest M."/>
            <person name="Raghuraman S."/>
            <person name="Rege F."/>
            <person name="Reyes R."/>
            <person name="Rise C."/>
            <person name="Rogov P."/>
            <person name="Ross K."/>
            <person name="Ryan E."/>
            <person name="Settipalli S."/>
            <person name="Shea T."/>
            <person name="Sherpa N."/>
            <person name="Shi L."/>
            <person name="Shih D."/>
            <person name="Sparrow T."/>
            <person name="Spaulding J."/>
            <person name="Stalker J."/>
            <person name="Stange-Thomann N."/>
            <person name="Stavropoulos S."/>
            <person name="Stone C."/>
            <person name="Strader C."/>
            <person name="Tesfaye S."/>
            <person name="Thomson T."/>
            <person name="Thoulutsang Y."/>
            <person name="Thoulutsang D."/>
            <person name="Topham K."/>
            <person name="Topping I."/>
            <person name="Tsamla T."/>
            <person name="Vassiliev H."/>
            <person name="Vo A."/>
            <person name="Wangchuk T."/>
            <person name="Wangdi T."/>
            <person name="Weiand M."/>
            <person name="Wilkinson J."/>
            <person name="Wilson A."/>
            <person name="Yadav S."/>
            <person name="Young G."/>
            <person name="Yu Q."/>
            <person name="Zembek L."/>
            <person name="Zhong D."/>
            <person name="Zimmer A."/>
            <person name="Zwirko Z."/>
            <person name="Jaffe D.B."/>
            <person name="Alvarez P."/>
            <person name="Brockman W."/>
            <person name="Butler J."/>
            <person name="Chin C."/>
            <person name="Gnerre S."/>
            <person name="Grabherr M."/>
            <person name="Kleber M."/>
            <person name="Mauceli E."/>
            <person name="MacCallum I."/>
        </authorList>
    </citation>
    <scope>NUCLEOTIDE SEQUENCE [LARGE SCALE GENOMIC DNA]</scope>
    <source>
        <strain evidence="4">Tai18E2 / Tucson 14021-0261.01</strain>
    </source>
</reference>
<dbReference type="InterPro" id="IPR013783">
    <property type="entry name" value="Ig-like_fold"/>
</dbReference>
<sequence length="535" mass="58715">MWACPPPSRYKVKVSRSEVRECPPPDFRKGAVKSCELRFSVLPRCDIRQMPTPSGMSWRQKERSAGGAIAQGAGILDGTGRSSGYASILLAFLAAASFRGMRAPLAATATPMENTSLISSPARGTTTMESAGSPVLMLGNDQQQQEDDTTVVDPWSDRPDTATLTRGFSIPTYLPPFPEFMPADLPHMLRNASSKAAHPADISPSGGPMPSKPNEQSRLYAYDSEQKAQQLRREKELAKERELLPRRQLSLLPLNATVQAGQHAYLPCKLNQHSGKPLSWVRLRDEHIIAVDHTTFINDARFASLLQSSTSTTLVSGGFLSTTATAPAVLENSSHAIPGGHERGNSSSLSWTLQIKYVKLEDAGWYECQLATEPKMSAKVQLFVITPRTELIGDRQRFVKAGSRVELHCIVRGTLEAPKYIFWYRGDQQVTAENEASGAQSGWYTQIDRNIFGSTEHNRNTIGSLIIPLVRKIHSGNYTCEPENSAAASMQLHVLSGEYSASAIKSTATGRHRLGHGYTSLHQWLIFLLVALNKT</sequence>
<dbReference type="PANTHER" id="PTHR23279">
    <property type="entry name" value="DEFECTIVE PROBOSCIS EXTENSION RESPONSE DPR -RELATED"/>
    <property type="match status" value="1"/>
</dbReference>
<feature type="region of interest" description="Disordered" evidence="1">
    <location>
        <begin position="192"/>
        <end position="216"/>
    </location>
</feature>